<feature type="transmembrane region" description="Helical" evidence="1">
    <location>
        <begin position="6"/>
        <end position="30"/>
    </location>
</feature>
<dbReference type="EMBL" id="CYSR01000012">
    <property type="protein sequence ID" value="CUH99356.1"/>
    <property type="molecule type" value="Genomic_DNA"/>
</dbReference>
<protein>
    <submittedName>
        <fullName evidence="2">Uncharacterized protein</fullName>
    </submittedName>
</protein>
<gene>
    <name evidence="2" type="ORF">PHA8399_01474</name>
</gene>
<evidence type="ECO:0000256" key="1">
    <source>
        <dbReference type="SAM" id="Phobius"/>
    </source>
</evidence>
<name>A0A0P1HL20_9RHOB</name>
<evidence type="ECO:0000313" key="2">
    <source>
        <dbReference type="EMBL" id="CUH99356.1"/>
    </source>
</evidence>
<reference evidence="2 3" key="1">
    <citation type="submission" date="2015-09" db="EMBL/GenBank/DDBJ databases">
        <authorList>
            <consortium name="Swine Surveillance"/>
        </authorList>
    </citation>
    <scope>NUCLEOTIDE SEQUENCE [LARGE SCALE GENOMIC DNA]</scope>
    <source>
        <strain evidence="2 3">CECT 8399</strain>
    </source>
</reference>
<keyword evidence="1" id="KW-0472">Membrane</keyword>
<keyword evidence="1" id="KW-0812">Transmembrane</keyword>
<keyword evidence="1" id="KW-1133">Transmembrane helix</keyword>
<accession>A0A0P1HL20</accession>
<organism evidence="2 3">
    <name type="scientific">Leisingera aquaemixtae</name>
    <dbReference type="NCBI Taxonomy" id="1396826"/>
    <lineage>
        <taxon>Bacteria</taxon>
        <taxon>Pseudomonadati</taxon>
        <taxon>Pseudomonadota</taxon>
        <taxon>Alphaproteobacteria</taxon>
        <taxon>Rhodobacterales</taxon>
        <taxon>Roseobacteraceae</taxon>
        <taxon>Leisingera</taxon>
    </lineage>
</organism>
<sequence length="63" mass="6763">MFETMTSEIVIASSIIGACVLVVAGSSYMLRIKKPKAPIVDVDAAVRDAPYHRLQNVLTVADS</sequence>
<proteinExistence type="predicted"/>
<evidence type="ECO:0000313" key="3">
    <source>
        <dbReference type="Proteomes" id="UP000051326"/>
    </source>
</evidence>
<dbReference type="AlphaFoldDB" id="A0A0P1HL20"/>
<dbReference type="Proteomes" id="UP000051326">
    <property type="component" value="Unassembled WGS sequence"/>
</dbReference>